<dbReference type="Pfam" id="PF00571">
    <property type="entry name" value="CBS"/>
    <property type="match status" value="1"/>
</dbReference>
<dbReference type="Gene3D" id="3.10.580.10">
    <property type="entry name" value="CBS-domain"/>
    <property type="match status" value="1"/>
</dbReference>
<dbReference type="PANTHER" id="PTHR43065:SF50">
    <property type="entry name" value="HISTIDINE KINASE"/>
    <property type="match status" value="1"/>
</dbReference>
<dbReference type="SUPFAM" id="SSF54631">
    <property type="entry name" value="CBS-domain pair"/>
    <property type="match status" value="1"/>
</dbReference>
<dbReference type="KEGG" id="apac:S7S_18470"/>
<dbReference type="InterPro" id="IPR046342">
    <property type="entry name" value="CBS_dom_sf"/>
</dbReference>
<dbReference type="InterPro" id="IPR003661">
    <property type="entry name" value="HisK_dim/P_dom"/>
</dbReference>
<dbReference type="PROSITE" id="PS51371">
    <property type="entry name" value="CBS"/>
    <property type="match status" value="1"/>
</dbReference>
<keyword evidence="7" id="KW-0418">Kinase</keyword>
<dbReference type="STRING" id="391936.S7S_18470"/>
<dbReference type="PROSITE" id="PS50109">
    <property type="entry name" value="HIS_KIN"/>
    <property type="match status" value="1"/>
</dbReference>
<dbReference type="EMBL" id="CP004387">
    <property type="protein sequence ID" value="AJD50106.1"/>
    <property type="molecule type" value="Genomic_DNA"/>
</dbReference>
<evidence type="ECO:0000256" key="3">
    <source>
        <dbReference type="ARBA" id="ARBA00022553"/>
    </source>
</evidence>
<reference evidence="7 8" key="1">
    <citation type="journal article" date="2012" name="J. Bacteriol.">
        <title>Genome sequence of an alkane-degrading bacterium, Alcanivorax pacificus type strain W11-5, isolated from deep sea sediment.</title>
        <authorList>
            <person name="Lai Q."/>
            <person name="Shao Z."/>
        </authorList>
    </citation>
    <scope>NUCLEOTIDE SEQUENCE [LARGE SCALE GENOMIC DNA]</scope>
    <source>
        <strain evidence="7 8">W11-5</strain>
    </source>
</reference>
<evidence type="ECO:0000259" key="5">
    <source>
        <dbReference type="PROSITE" id="PS50109"/>
    </source>
</evidence>
<dbReference type="CDD" id="cd00082">
    <property type="entry name" value="HisKA"/>
    <property type="match status" value="1"/>
</dbReference>
<dbReference type="SUPFAM" id="SSF55874">
    <property type="entry name" value="ATPase domain of HSP90 chaperone/DNA topoisomerase II/histidine kinase"/>
    <property type="match status" value="1"/>
</dbReference>
<dbReference type="PANTHER" id="PTHR43065">
    <property type="entry name" value="SENSOR HISTIDINE KINASE"/>
    <property type="match status" value="1"/>
</dbReference>
<evidence type="ECO:0000256" key="4">
    <source>
        <dbReference type="PROSITE-ProRule" id="PRU00703"/>
    </source>
</evidence>
<dbReference type="SMART" id="SM00388">
    <property type="entry name" value="HisKA"/>
    <property type="match status" value="1"/>
</dbReference>
<dbReference type="InterPro" id="IPR004358">
    <property type="entry name" value="Sig_transdc_His_kin-like_C"/>
</dbReference>
<dbReference type="OrthoDB" id="1931120at2"/>
<dbReference type="GO" id="GO:0000155">
    <property type="term" value="F:phosphorelay sensor kinase activity"/>
    <property type="evidence" value="ECO:0007669"/>
    <property type="project" value="InterPro"/>
</dbReference>
<evidence type="ECO:0000313" key="7">
    <source>
        <dbReference type="EMBL" id="AJD50106.1"/>
    </source>
</evidence>
<dbReference type="InterPro" id="IPR036097">
    <property type="entry name" value="HisK_dim/P_sf"/>
</dbReference>
<sequence length="444" mass="48706">MAGNRSTFRVRDLVMQVHPIPPQMRVTDVADLFLAEACANLLCLPVVRDGVPLGIVSRYDIMRIFLRQYGREVFGARPIERFMNSAPLLVNAQAEIETASSYVREHMRLPITEDFVVVEEGRYLGMGMVTSLLEKMEQRVAARGQALVRANQHLKASQAHLVQSEKMASLGQMVAGVAHEINTPLGYVRSNVELARDFSQRTATALIAGGNLVRTLLDERATDEEIGEHLAVATTELEAVAETGILDELGNLFDDTLHGLGEISELVVNLRNFSRLDRARVDRVNLNECLESALTIGRNLIKQKAEVVRHYGDLPDVECAASQINQVLLNILTNAAQAIDEFGEIAVATRVLGEQVEISIRDNGCGMPESVRARIFDPFYTTKPVGQGTGLGLSISYQIIEQHGGAIEVNSTPGEGTEFILRLPLRQPDAVEDSVALEDMPEAG</sequence>
<gene>
    <name evidence="7" type="ORF">S7S_18470</name>
</gene>
<dbReference type="HOGENOM" id="CLU_000445_114_39_6"/>
<dbReference type="InterPro" id="IPR005467">
    <property type="entry name" value="His_kinase_dom"/>
</dbReference>
<dbReference type="AlphaFoldDB" id="A0A0B4XSC8"/>
<proteinExistence type="predicted"/>
<dbReference type="PRINTS" id="PR00344">
    <property type="entry name" value="BCTRLSENSOR"/>
</dbReference>
<feature type="domain" description="Histidine kinase" evidence="5">
    <location>
        <begin position="176"/>
        <end position="427"/>
    </location>
</feature>
<evidence type="ECO:0000313" key="8">
    <source>
        <dbReference type="Proteomes" id="UP000006764"/>
    </source>
</evidence>
<evidence type="ECO:0000256" key="1">
    <source>
        <dbReference type="ARBA" id="ARBA00000085"/>
    </source>
</evidence>
<accession>A0A0B4XSC8</accession>
<evidence type="ECO:0000256" key="2">
    <source>
        <dbReference type="ARBA" id="ARBA00012438"/>
    </source>
</evidence>
<feature type="domain" description="CBS" evidence="6">
    <location>
        <begin position="13"/>
        <end position="73"/>
    </location>
</feature>
<name>A0A0B4XSC8_9GAMM</name>
<protein>
    <recommendedName>
        <fullName evidence="2">histidine kinase</fullName>
        <ecNumber evidence="2">2.7.13.3</ecNumber>
    </recommendedName>
</protein>
<keyword evidence="8" id="KW-1185">Reference proteome</keyword>
<dbReference type="Gene3D" id="3.30.565.10">
    <property type="entry name" value="Histidine kinase-like ATPase, C-terminal domain"/>
    <property type="match status" value="1"/>
</dbReference>
<dbReference type="SMART" id="SM00387">
    <property type="entry name" value="HATPase_c"/>
    <property type="match status" value="1"/>
</dbReference>
<dbReference type="SUPFAM" id="SSF47384">
    <property type="entry name" value="Homodimeric domain of signal transducing histidine kinase"/>
    <property type="match status" value="1"/>
</dbReference>
<keyword evidence="3" id="KW-0597">Phosphoprotein</keyword>
<dbReference type="Pfam" id="PF02518">
    <property type="entry name" value="HATPase_c"/>
    <property type="match status" value="1"/>
</dbReference>
<dbReference type="RefSeq" id="WP_035203607.1">
    <property type="nucleotide sequence ID" value="NZ_CP004387.1"/>
</dbReference>
<dbReference type="InterPro" id="IPR000644">
    <property type="entry name" value="CBS_dom"/>
</dbReference>
<dbReference type="Gene3D" id="1.10.287.130">
    <property type="match status" value="1"/>
</dbReference>
<dbReference type="InterPro" id="IPR003594">
    <property type="entry name" value="HATPase_dom"/>
</dbReference>
<keyword evidence="4" id="KW-0129">CBS domain</keyword>
<evidence type="ECO:0000259" key="6">
    <source>
        <dbReference type="PROSITE" id="PS51371"/>
    </source>
</evidence>
<dbReference type="Proteomes" id="UP000006764">
    <property type="component" value="Chromosome"/>
</dbReference>
<keyword evidence="7" id="KW-0808">Transferase</keyword>
<dbReference type="InterPro" id="IPR036890">
    <property type="entry name" value="HATPase_C_sf"/>
</dbReference>
<comment type="catalytic activity">
    <reaction evidence="1">
        <text>ATP + protein L-histidine = ADP + protein N-phospho-L-histidine.</text>
        <dbReference type="EC" id="2.7.13.3"/>
    </reaction>
</comment>
<organism evidence="7 8">
    <name type="scientific">Isoalcanivorax pacificus W11-5</name>
    <dbReference type="NCBI Taxonomy" id="391936"/>
    <lineage>
        <taxon>Bacteria</taxon>
        <taxon>Pseudomonadati</taxon>
        <taxon>Pseudomonadota</taxon>
        <taxon>Gammaproteobacteria</taxon>
        <taxon>Oceanospirillales</taxon>
        <taxon>Alcanivoracaceae</taxon>
        <taxon>Isoalcanivorax</taxon>
    </lineage>
</organism>
<dbReference type="EC" id="2.7.13.3" evidence="2"/>